<dbReference type="Proteomes" id="UP001500213">
    <property type="component" value="Unassembled WGS sequence"/>
</dbReference>
<dbReference type="EMBL" id="BAABBX010000016">
    <property type="protein sequence ID" value="GAA4193315.1"/>
    <property type="molecule type" value="Genomic_DNA"/>
</dbReference>
<gene>
    <name evidence="1" type="ORF">GCM10022288_26910</name>
</gene>
<sequence length="52" mass="5874">MGFRKVAFVDGELNVVLVAGNPHSALLRVEVNLQADTDTHERRHHRYGKMST</sequence>
<organism evidence="1 2">
    <name type="scientific">Gryllotalpicola kribbensis</name>
    <dbReference type="NCBI Taxonomy" id="993084"/>
    <lineage>
        <taxon>Bacteria</taxon>
        <taxon>Bacillati</taxon>
        <taxon>Actinomycetota</taxon>
        <taxon>Actinomycetes</taxon>
        <taxon>Micrococcales</taxon>
        <taxon>Microbacteriaceae</taxon>
        <taxon>Gryllotalpicola</taxon>
    </lineage>
</organism>
<proteinExistence type="predicted"/>
<protein>
    <submittedName>
        <fullName evidence="1">Uncharacterized protein</fullName>
    </submittedName>
</protein>
<keyword evidence="2" id="KW-1185">Reference proteome</keyword>
<name>A0ABP8AXZ9_9MICO</name>
<accession>A0ABP8AXZ9</accession>
<evidence type="ECO:0000313" key="2">
    <source>
        <dbReference type="Proteomes" id="UP001500213"/>
    </source>
</evidence>
<reference evidence="2" key="1">
    <citation type="journal article" date="2019" name="Int. J. Syst. Evol. Microbiol.">
        <title>The Global Catalogue of Microorganisms (GCM) 10K type strain sequencing project: providing services to taxonomists for standard genome sequencing and annotation.</title>
        <authorList>
            <consortium name="The Broad Institute Genomics Platform"/>
            <consortium name="The Broad Institute Genome Sequencing Center for Infectious Disease"/>
            <person name="Wu L."/>
            <person name="Ma J."/>
        </authorList>
    </citation>
    <scope>NUCLEOTIDE SEQUENCE [LARGE SCALE GENOMIC DNA]</scope>
    <source>
        <strain evidence="2">JCM 17593</strain>
    </source>
</reference>
<evidence type="ECO:0000313" key="1">
    <source>
        <dbReference type="EMBL" id="GAA4193315.1"/>
    </source>
</evidence>
<comment type="caution">
    <text evidence="1">The sequence shown here is derived from an EMBL/GenBank/DDBJ whole genome shotgun (WGS) entry which is preliminary data.</text>
</comment>